<organism evidence="1 2">
    <name type="scientific">Sphingomonas koreensis</name>
    <dbReference type="NCBI Taxonomy" id="93064"/>
    <lineage>
        <taxon>Bacteria</taxon>
        <taxon>Pseudomonadati</taxon>
        <taxon>Pseudomonadota</taxon>
        <taxon>Alphaproteobacteria</taxon>
        <taxon>Sphingomonadales</taxon>
        <taxon>Sphingomonadaceae</taxon>
        <taxon>Sphingomonas</taxon>
    </lineage>
</organism>
<dbReference type="Proteomes" id="UP000287746">
    <property type="component" value="Unassembled WGS sequence"/>
</dbReference>
<evidence type="ECO:0000313" key="1">
    <source>
        <dbReference type="EMBL" id="RSY83102.1"/>
    </source>
</evidence>
<protein>
    <submittedName>
        <fullName evidence="1">Uncharacterized protein</fullName>
    </submittedName>
</protein>
<comment type="caution">
    <text evidence="1">The sequence shown here is derived from an EMBL/GenBank/DDBJ whole genome shotgun (WGS) entry which is preliminary data.</text>
</comment>
<gene>
    <name evidence="1" type="ORF">DAH66_12600</name>
</gene>
<dbReference type="AlphaFoldDB" id="A0A430G2A4"/>
<name>A0A430G2A4_9SPHN</name>
<sequence length="62" mass="6509">MPGAPLPAGDTVGDWVAFADAQTAQLDKANGRTADTIGIVERCEARDAEALKRAKPKLLGIF</sequence>
<reference evidence="1 2" key="1">
    <citation type="submission" date="2018-07" db="EMBL/GenBank/DDBJ databases">
        <title>Genomic and Epidemiologic Investigation of an Indolent Hospital Outbreak.</title>
        <authorList>
            <person name="Johnson R.C."/>
            <person name="Deming C."/>
            <person name="Conlan S."/>
            <person name="Zellmer C.J."/>
            <person name="Michelin A.V."/>
            <person name="Lee-Lin S."/>
            <person name="Thomas P.J."/>
            <person name="Park M."/>
            <person name="Weingarten R.A."/>
            <person name="Less J."/>
            <person name="Dekker J.P."/>
            <person name="Frank K.M."/>
            <person name="Musser K.A."/>
            <person name="Mcquiston J.R."/>
            <person name="Henderson D.K."/>
            <person name="Lau A.F."/>
            <person name="Palmore T.N."/>
            <person name="Segre J.A."/>
        </authorList>
    </citation>
    <scope>NUCLEOTIDE SEQUENCE [LARGE SCALE GENOMIC DNA]</scope>
    <source>
        <strain evidence="1 2">SK-CDC1_0717</strain>
    </source>
</reference>
<evidence type="ECO:0000313" key="2">
    <source>
        <dbReference type="Proteomes" id="UP000287746"/>
    </source>
</evidence>
<accession>A0A430G2A4</accession>
<dbReference type="EMBL" id="QQYZ01000011">
    <property type="protein sequence ID" value="RSY83102.1"/>
    <property type="molecule type" value="Genomic_DNA"/>
</dbReference>
<proteinExistence type="predicted"/>